<evidence type="ECO:0000259" key="3">
    <source>
        <dbReference type="Pfam" id="PF07587"/>
    </source>
</evidence>
<reference evidence="5" key="2">
    <citation type="submission" date="2023-01" db="EMBL/GenBank/DDBJ databases">
        <title>Draft genome sequence of Agaribacter marinus strain NBRC 110023.</title>
        <authorList>
            <person name="Sun Q."/>
            <person name="Mori K."/>
        </authorList>
    </citation>
    <scope>NUCLEOTIDE SEQUENCE</scope>
    <source>
        <strain evidence="5">NBRC 110023</strain>
    </source>
</reference>
<dbReference type="GO" id="GO:0009055">
    <property type="term" value="F:electron transfer activity"/>
    <property type="evidence" value="ECO:0007669"/>
    <property type="project" value="InterPro"/>
</dbReference>
<dbReference type="PANTHER" id="PTHR35889:SF3">
    <property type="entry name" value="F-BOX DOMAIN-CONTAINING PROTEIN"/>
    <property type="match status" value="1"/>
</dbReference>
<dbReference type="SUPFAM" id="SSF46626">
    <property type="entry name" value="Cytochrome c"/>
    <property type="match status" value="1"/>
</dbReference>
<gene>
    <name evidence="5" type="ORF">GCM10007852_20960</name>
</gene>
<dbReference type="Proteomes" id="UP001156601">
    <property type="component" value="Unassembled WGS sequence"/>
</dbReference>
<feature type="chain" id="PRO_5041360430" description="Planctomycete cytochrome C" evidence="1">
    <location>
        <begin position="24"/>
        <end position="1082"/>
    </location>
</feature>
<dbReference type="GO" id="GO:0020037">
    <property type="term" value="F:heme binding"/>
    <property type="evidence" value="ECO:0007669"/>
    <property type="project" value="InterPro"/>
</dbReference>
<dbReference type="InterPro" id="IPR011444">
    <property type="entry name" value="DUF1549"/>
</dbReference>
<feature type="domain" description="DUF1549" evidence="2">
    <location>
        <begin position="168"/>
        <end position="373"/>
    </location>
</feature>
<keyword evidence="1" id="KW-0732">Signal</keyword>
<proteinExistence type="predicted"/>
<dbReference type="InterPro" id="IPR011429">
    <property type="entry name" value="Cyt_c_Planctomycete-type"/>
</dbReference>
<dbReference type="Pfam" id="PF07583">
    <property type="entry name" value="PSCyt2"/>
    <property type="match status" value="1"/>
</dbReference>
<dbReference type="InterPro" id="IPR022655">
    <property type="entry name" value="DUF1553"/>
</dbReference>
<dbReference type="InterPro" id="IPR036909">
    <property type="entry name" value="Cyt_c-like_dom_sf"/>
</dbReference>
<dbReference type="PANTHER" id="PTHR35889">
    <property type="entry name" value="CYCLOINULO-OLIGOSACCHARIDE FRUCTANOTRANSFERASE-RELATED"/>
    <property type="match status" value="1"/>
</dbReference>
<evidence type="ECO:0000256" key="1">
    <source>
        <dbReference type="SAM" id="SignalP"/>
    </source>
</evidence>
<reference evidence="5" key="1">
    <citation type="journal article" date="2014" name="Int. J. Syst. Evol. Microbiol.">
        <title>Complete genome sequence of Corynebacterium casei LMG S-19264T (=DSM 44701T), isolated from a smear-ripened cheese.</title>
        <authorList>
            <consortium name="US DOE Joint Genome Institute (JGI-PGF)"/>
            <person name="Walter F."/>
            <person name="Albersmeier A."/>
            <person name="Kalinowski J."/>
            <person name="Ruckert C."/>
        </authorList>
    </citation>
    <scope>NUCLEOTIDE SEQUENCE</scope>
    <source>
        <strain evidence="5">NBRC 110023</strain>
    </source>
</reference>
<sequence length="1082" mass="122931">MKSTQLTLTIALLILVNSAFGKAADDALLDDIKNFDESSLPATVSFNRHIRPILSNNCFACHGNDKTNRKADLSFANYVDATTPRSDGFTAIVPGNPEASEILKRMAHPNIADRMPPKSTEKTLSAKEILLIKRWIGQGAEYEKHWSYNVPKRVDVPNDGQGWAKNAIDRFVARKHRTQGLVASVEADKRTLIRRLSLDLLGLPPSREDITEFVNNNQPDAYESLVNKFLDSKHFGERMAIDWLDVVRYADTWGYHGDNEREVWPYRDYVINAFNENMPFSEFTREQIAGDLMPETGFKGLTASTYNMLINITQEGGAQDKEYLVRSMVDRVTNIGTTWLGSTTGCAVCHDHKFDPYSAKDIYSLGAFFSDIKEKGFWGSSRVGSNIFKKFPIEFVGSEQERETFNNLFNEYNDYASKRVAKTGKPTQSKGHEPHVLNSSLLPFSSLSNAVIEKPLDGYNRWLEGARQQAASGKSVWHVMNLRNIETSQDSAVIERDTIKSKWIKTERPERYLIQGEGNFPNKIRALKLDFLSLEDDPTNDRKAKGVPFSIKNVTAAIIRPDGTRTQTQVEYHVLGHSLKPVDFGYYSIPRAKLEVNYNHDFAIGNREGLTGKNLILFLEKPLDWQDGDTFLLELELAWRFGLDNMGPTILPSTQIKVTDVSELGPLPDDVINLVKQQDHSALEKEFLNKYYNLFSPEAVAVERNIMQSDIKLMLFGKEYPRTWVTKTREKPREVRVLPRGDWMDESGELVTPAIPAFLGELEIKDRPVNRLDLANWLISPENPLTARVMVNRLWKTFFGIGLSKVLDDLGSQGEWPTHPDLLDWLAVEFIESGWDVKHIVRLMVSSATYRQSSAVTEGVREKDVLNRYYARQAQVRLPAEVIRDNVLAIANLLNRQVGGASVRPYQPEGYLSDLEFPKRYWRAERDDNQYRRGLYTFWQRTRLHPMMHTFDAPARSEGLAQRVVSNTPLQALTLLNDPSFVEAARVFGSSILQHSGSTEEKVDWALEIALARPTASQQELDTLVQAYTTNLRYFRENESDADALLAKGNQIPPTHLDKYELAAWTSIARIILNLHETVTRL</sequence>
<comment type="caution">
    <text evidence="5">The sequence shown here is derived from an EMBL/GenBank/DDBJ whole genome shotgun (WGS) entry which is preliminary data.</text>
</comment>
<feature type="signal peptide" evidence="1">
    <location>
        <begin position="1"/>
        <end position="23"/>
    </location>
</feature>
<accession>A0AA37SWT5</accession>
<name>A0AA37SWT5_9ALTE</name>
<evidence type="ECO:0008006" key="7">
    <source>
        <dbReference type="Google" id="ProtNLM"/>
    </source>
</evidence>
<evidence type="ECO:0000259" key="4">
    <source>
        <dbReference type="Pfam" id="PF07635"/>
    </source>
</evidence>
<dbReference type="AlphaFoldDB" id="A0AA37SWT5"/>
<feature type="domain" description="DUF1553" evidence="3">
    <location>
        <begin position="770"/>
        <end position="1026"/>
    </location>
</feature>
<evidence type="ECO:0000313" key="6">
    <source>
        <dbReference type="Proteomes" id="UP001156601"/>
    </source>
</evidence>
<dbReference type="Pfam" id="PF07587">
    <property type="entry name" value="PSD1"/>
    <property type="match status" value="1"/>
</dbReference>
<feature type="domain" description="Cytochrome C Planctomycete-type" evidence="4">
    <location>
        <begin position="58"/>
        <end position="118"/>
    </location>
</feature>
<dbReference type="RefSeq" id="WP_284217482.1">
    <property type="nucleotide sequence ID" value="NZ_BSOT01000005.1"/>
</dbReference>
<evidence type="ECO:0000313" key="5">
    <source>
        <dbReference type="EMBL" id="GLR71188.1"/>
    </source>
</evidence>
<dbReference type="EMBL" id="BSOT01000005">
    <property type="protein sequence ID" value="GLR71188.1"/>
    <property type="molecule type" value="Genomic_DNA"/>
</dbReference>
<protein>
    <recommendedName>
        <fullName evidence="7">Planctomycete cytochrome C</fullName>
    </recommendedName>
</protein>
<dbReference type="Pfam" id="PF07635">
    <property type="entry name" value="PSCyt1"/>
    <property type="match status" value="1"/>
</dbReference>
<organism evidence="5 6">
    <name type="scientific">Agaribacter marinus</name>
    <dbReference type="NCBI Taxonomy" id="1431249"/>
    <lineage>
        <taxon>Bacteria</taxon>
        <taxon>Pseudomonadati</taxon>
        <taxon>Pseudomonadota</taxon>
        <taxon>Gammaproteobacteria</taxon>
        <taxon>Alteromonadales</taxon>
        <taxon>Alteromonadaceae</taxon>
        <taxon>Agaribacter</taxon>
    </lineage>
</organism>
<evidence type="ECO:0000259" key="2">
    <source>
        <dbReference type="Pfam" id="PF07583"/>
    </source>
</evidence>
<keyword evidence="6" id="KW-1185">Reference proteome</keyword>